<dbReference type="EMBL" id="OX465084">
    <property type="protein sequence ID" value="CAI9296757.1"/>
    <property type="molecule type" value="Genomic_DNA"/>
</dbReference>
<dbReference type="AlphaFoldDB" id="A0AA36EIC8"/>
<organism evidence="1 2">
    <name type="scientific">Lactuca saligna</name>
    <name type="common">Willowleaf lettuce</name>
    <dbReference type="NCBI Taxonomy" id="75948"/>
    <lineage>
        <taxon>Eukaryota</taxon>
        <taxon>Viridiplantae</taxon>
        <taxon>Streptophyta</taxon>
        <taxon>Embryophyta</taxon>
        <taxon>Tracheophyta</taxon>
        <taxon>Spermatophyta</taxon>
        <taxon>Magnoliopsida</taxon>
        <taxon>eudicotyledons</taxon>
        <taxon>Gunneridae</taxon>
        <taxon>Pentapetalae</taxon>
        <taxon>asterids</taxon>
        <taxon>campanulids</taxon>
        <taxon>Asterales</taxon>
        <taxon>Asteraceae</taxon>
        <taxon>Cichorioideae</taxon>
        <taxon>Cichorieae</taxon>
        <taxon>Lactucinae</taxon>
        <taxon>Lactuca</taxon>
    </lineage>
</organism>
<evidence type="ECO:0000313" key="1">
    <source>
        <dbReference type="EMBL" id="CAI9296757.1"/>
    </source>
</evidence>
<evidence type="ECO:0000313" key="2">
    <source>
        <dbReference type="Proteomes" id="UP001177003"/>
    </source>
</evidence>
<proteinExistence type="predicted"/>
<name>A0AA36EIC8_LACSI</name>
<dbReference type="Proteomes" id="UP001177003">
    <property type="component" value="Chromosome 8"/>
</dbReference>
<accession>A0AA36EIC8</accession>
<reference evidence="1" key="1">
    <citation type="submission" date="2023-04" db="EMBL/GenBank/DDBJ databases">
        <authorList>
            <person name="Vijverberg K."/>
            <person name="Xiong W."/>
            <person name="Schranz E."/>
        </authorList>
    </citation>
    <scope>NUCLEOTIDE SEQUENCE</scope>
</reference>
<sequence>MINFTHLYGSATKVPMLIPKYYDQSADCMEDYLNGVDKVIWRCIETGPFRVGLVQAVRNVGTAEDIITQTNNKKENDKRCLCELRGALPSVVYNYVQGCKTLNDI</sequence>
<gene>
    <name evidence="1" type="ORF">LSALG_LOCUS35606</name>
</gene>
<protein>
    <submittedName>
        <fullName evidence="1">Uncharacterized protein</fullName>
    </submittedName>
</protein>
<keyword evidence="2" id="KW-1185">Reference proteome</keyword>